<evidence type="ECO:0000313" key="5">
    <source>
        <dbReference type="EMBL" id="SOE61522.1"/>
    </source>
</evidence>
<keyword evidence="6" id="KW-1185">Reference proteome</keyword>
<dbReference type="InterPro" id="IPR001054">
    <property type="entry name" value="A/G_cyclase"/>
</dbReference>
<dbReference type="InterPro" id="IPR001660">
    <property type="entry name" value="SAM"/>
</dbReference>
<dbReference type="RefSeq" id="WP_062633322.1">
    <property type="nucleotide sequence ID" value="NZ_FCOG02000007.1"/>
</dbReference>
<dbReference type="SUPFAM" id="SSF52540">
    <property type="entry name" value="P-loop containing nucleoside triphosphate hydrolases"/>
    <property type="match status" value="1"/>
</dbReference>
<evidence type="ECO:0000313" key="6">
    <source>
        <dbReference type="Proteomes" id="UP000219522"/>
    </source>
</evidence>
<dbReference type="InterPro" id="IPR041664">
    <property type="entry name" value="AAA_16"/>
</dbReference>
<dbReference type="PANTHER" id="PTHR16305:SF28">
    <property type="entry name" value="GUANYLATE CYCLASE DOMAIN-CONTAINING PROTEIN"/>
    <property type="match status" value="1"/>
</dbReference>
<dbReference type="PROSITE" id="PS50125">
    <property type="entry name" value="GUANYLATE_CYCLASE_2"/>
    <property type="match status" value="1"/>
</dbReference>
<proteinExistence type="predicted"/>
<evidence type="ECO:0000256" key="2">
    <source>
        <dbReference type="ARBA" id="ARBA00022840"/>
    </source>
</evidence>
<reference evidence="5 6" key="1">
    <citation type="submission" date="2017-09" db="EMBL/GenBank/DDBJ databases">
        <authorList>
            <person name="Varghese N."/>
            <person name="Submissions S."/>
        </authorList>
    </citation>
    <scope>NUCLEOTIDE SEQUENCE [LARGE SCALE GENOMIC DNA]</scope>
    <source>
        <strain evidence="5 6">OK806</strain>
    </source>
</reference>
<dbReference type="InterPro" id="IPR019734">
    <property type="entry name" value="TPR_rpt"/>
</dbReference>
<dbReference type="GO" id="GO:0005524">
    <property type="term" value="F:ATP binding"/>
    <property type="evidence" value="ECO:0007669"/>
    <property type="project" value="UniProtKB-KW"/>
</dbReference>
<evidence type="ECO:0000259" key="3">
    <source>
        <dbReference type="PROSITE" id="PS50105"/>
    </source>
</evidence>
<dbReference type="Gene3D" id="1.25.40.10">
    <property type="entry name" value="Tetratricopeptide repeat domain"/>
    <property type="match status" value="1"/>
</dbReference>
<gene>
    <name evidence="5" type="ORF">SAMN05446927_2124</name>
</gene>
<evidence type="ECO:0000256" key="1">
    <source>
        <dbReference type="ARBA" id="ARBA00022741"/>
    </source>
</evidence>
<accession>A0A7Z7N1M6</accession>
<dbReference type="GO" id="GO:0009190">
    <property type="term" value="P:cyclic nucleotide biosynthetic process"/>
    <property type="evidence" value="ECO:0007669"/>
    <property type="project" value="InterPro"/>
</dbReference>
<dbReference type="GO" id="GO:0035556">
    <property type="term" value="P:intracellular signal transduction"/>
    <property type="evidence" value="ECO:0007669"/>
    <property type="project" value="InterPro"/>
</dbReference>
<dbReference type="Pfam" id="PF13424">
    <property type="entry name" value="TPR_12"/>
    <property type="match status" value="1"/>
</dbReference>
<protein>
    <submittedName>
        <fullName evidence="5">Tetratricopeptide repeat-containing protein</fullName>
    </submittedName>
</protein>
<dbReference type="InterPro" id="IPR027417">
    <property type="entry name" value="P-loop_NTPase"/>
</dbReference>
<dbReference type="InterPro" id="IPR011990">
    <property type="entry name" value="TPR-like_helical_dom_sf"/>
</dbReference>
<dbReference type="Gene3D" id="1.10.150.50">
    <property type="entry name" value="Transcription Factor, Ets-1"/>
    <property type="match status" value="1"/>
</dbReference>
<keyword evidence="2" id="KW-0067">ATP-binding</keyword>
<dbReference type="PROSITE" id="PS50105">
    <property type="entry name" value="SAM_DOMAIN"/>
    <property type="match status" value="1"/>
</dbReference>
<dbReference type="SUPFAM" id="SSF55073">
    <property type="entry name" value="Nucleotide cyclase"/>
    <property type="match status" value="1"/>
</dbReference>
<feature type="domain" description="Guanylate cyclase" evidence="4">
    <location>
        <begin position="80"/>
        <end position="208"/>
    </location>
</feature>
<dbReference type="SUPFAM" id="SSF47769">
    <property type="entry name" value="SAM/Pointed domain"/>
    <property type="match status" value="1"/>
</dbReference>
<dbReference type="SUPFAM" id="SSF48452">
    <property type="entry name" value="TPR-like"/>
    <property type="match status" value="1"/>
</dbReference>
<dbReference type="Pfam" id="PF00536">
    <property type="entry name" value="SAM_1"/>
    <property type="match status" value="1"/>
</dbReference>
<dbReference type="InterPro" id="IPR013761">
    <property type="entry name" value="SAM/pointed_sf"/>
</dbReference>
<dbReference type="Proteomes" id="UP000219522">
    <property type="component" value="Unassembled WGS sequence"/>
</dbReference>
<evidence type="ECO:0000259" key="4">
    <source>
        <dbReference type="PROSITE" id="PS50125"/>
    </source>
</evidence>
<dbReference type="EMBL" id="OCSU01000001">
    <property type="protein sequence ID" value="SOE61522.1"/>
    <property type="molecule type" value="Genomic_DNA"/>
</dbReference>
<dbReference type="SMART" id="SM00028">
    <property type="entry name" value="TPR"/>
    <property type="match status" value="4"/>
</dbReference>
<dbReference type="InterPro" id="IPR029787">
    <property type="entry name" value="Nucleotide_cyclase"/>
</dbReference>
<dbReference type="OrthoDB" id="51325at2"/>
<sequence>MDIGQWLDALGLGQYERAFAENDVDLAMLAQLDDADLKEIGVASLGHRKRLLAAIAGRAAVAAPPAAAPAPAAGERRQVTILFADLCNFTALSRTLDAEELSEHVGRYTALVDDIVLGLGGTIDKHIGDAVMALFGAPRAHDTDALRAARAALDIHAALANLSKTAARPLVAHVGIASGEVIAGAHDRAGFHDYTVIGDSVNLAARLVDAAGPGETLIASEVHRALGDAVRADAFGELRFKGIDAPVRVWRLTGVTSLEGERSNGNRSRFVGRHAELEQFRGIARACVTAHAGHAVCVRGEAGIGKSRLVEEIRRFGEPLGFAVHHGRVLDFGMGRGQDPVRAIVGSLLGLAPGADLDQRREAAARVAAVGTIGADRLMFLHDLLDLPQTGEWRTLYDAMDNAARDRGKRALVAALIEGACRRGPAMIVVEDLHWADPQVLGFVSTMAAAVANGPGLVVMTSRVEGDPLDAAWRAGCRGTPFATIDLGPLRRDEALSLADGFIDATQRVALACIERADGNPLFLEQLLRNAEEGRGEAVPASIQSLVLARMDRLHAIDRLAFQAAAVIGQRFGLGLLRQLTDAPDYTCDGLVANALVLPEGDGFLFAHALIQEGAYSTLLRARRRELHRRAADWFAASDPVLRAQHLDRAEDAGAPRAYLEAALAQRAAWLPDAALRLIARGIEIAGEPADRHALTCLRGELERDLGEIAASIDTYRLAVAGAPDEPCTARAQLGLAESLRVSEGLTEAQALLDAAQQIAERHGMVAELARLHHLRGNILFPLGRIDGCREEHQRGLAHARRSGSPEAEARALGGLADAAYAQGRMRTAFEHFSQCVALSREHGLGRIEVANRSMVGFSRIYLNEARLAREDGAAAARAAALVGQPRAELLGETMGAFAAHELGDADATREHLDREMRLIRQLGARRFEAQNLEMRARLLIDAKEPVRAARLLREALAICDEVGTQFSAPKALSALARTSGDPLECARMLAQGAELLRQGAVGHNHLWFYRDAIEALLAAGDTAGACRHAEALEAYAREEPLSWASLFASRGRALAAAREGHDDEATQQQLARVRGELEEAGLMAYLPAVDEALAGH</sequence>
<organism evidence="5 6">
    <name type="scientific">Caballeronia arationis</name>
    <dbReference type="NCBI Taxonomy" id="1777142"/>
    <lineage>
        <taxon>Bacteria</taxon>
        <taxon>Pseudomonadati</taxon>
        <taxon>Pseudomonadota</taxon>
        <taxon>Betaproteobacteria</taxon>
        <taxon>Burkholderiales</taxon>
        <taxon>Burkholderiaceae</taxon>
        <taxon>Caballeronia</taxon>
    </lineage>
</organism>
<dbReference type="SMART" id="SM00454">
    <property type="entry name" value="SAM"/>
    <property type="match status" value="1"/>
</dbReference>
<name>A0A7Z7N1M6_9BURK</name>
<dbReference type="Pfam" id="PF13191">
    <property type="entry name" value="AAA_16"/>
    <property type="match status" value="1"/>
</dbReference>
<dbReference type="CDD" id="cd07302">
    <property type="entry name" value="CHD"/>
    <property type="match status" value="1"/>
</dbReference>
<dbReference type="AlphaFoldDB" id="A0A7Z7N1M6"/>
<feature type="domain" description="SAM" evidence="3">
    <location>
        <begin position="1"/>
        <end position="55"/>
    </location>
</feature>
<dbReference type="Gene3D" id="3.30.70.1230">
    <property type="entry name" value="Nucleotide cyclase"/>
    <property type="match status" value="1"/>
</dbReference>
<dbReference type="Pfam" id="PF00211">
    <property type="entry name" value="Guanylate_cyc"/>
    <property type="match status" value="1"/>
</dbReference>
<comment type="caution">
    <text evidence="5">The sequence shown here is derived from an EMBL/GenBank/DDBJ whole genome shotgun (WGS) entry which is preliminary data.</text>
</comment>
<dbReference type="GO" id="GO:0004016">
    <property type="term" value="F:adenylate cyclase activity"/>
    <property type="evidence" value="ECO:0007669"/>
    <property type="project" value="TreeGrafter"/>
</dbReference>
<dbReference type="SMART" id="SM00044">
    <property type="entry name" value="CYCc"/>
    <property type="match status" value="1"/>
</dbReference>
<keyword evidence="1" id="KW-0547">Nucleotide-binding</keyword>
<dbReference type="PANTHER" id="PTHR16305">
    <property type="entry name" value="TESTICULAR SOLUBLE ADENYLYL CYCLASE"/>
    <property type="match status" value="1"/>
</dbReference>
<dbReference type="GO" id="GO:0005737">
    <property type="term" value="C:cytoplasm"/>
    <property type="evidence" value="ECO:0007669"/>
    <property type="project" value="TreeGrafter"/>
</dbReference>
<dbReference type="CDD" id="cd09487">
    <property type="entry name" value="SAM_superfamily"/>
    <property type="match status" value="1"/>
</dbReference>